<evidence type="ECO:0000313" key="5">
    <source>
        <dbReference type="Ensembl" id="ENSORLP00000023556.2"/>
    </source>
</evidence>
<dbReference type="Pfam" id="PF00100">
    <property type="entry name" value="Zona_pellucida"/>
    <property type="match status" value="1"/>
</dbReference>
<dbReference type="Pfam" id="PF08742">
    <property type="entry name" value="C8"/>
    <property type="match status" value="1"/>
</dbReference>
<dbReference type="Ensembl" id="ENSORLT00000023557.2">
    <property type="protein sequence ID" value="ENSORLP00000023556.2"/>
    <property type="gene ID" value="ENSORLG00000029973.1"/>
</dbReference>
<gene>
    <name evidence="5" type="primary">LOC105357844</name>
</gene>
<dbReference type="AlphaFoldDB" id="H2MXA2"/>
<dbReference type="InterPro" id="IPR014853">
    <property type="entry name" value="VWF/SSPO/ZAN-like_Cys-rich_dom"/>
</dbReference>
<dbReference type="PANTHER" id="PTHR14002:SF50">
    <property type="entry name" value="ALPHA-TECTORIN-LIKE-RELATED"/>
    <property type="match status" value="1"/>
</dbReference>
<feature type="domain" description="ZP" evidence="4">
    <location>
        <begin position="311"/>
        <end position="565"/>
    </location>
</feature>
<dbReference type="Gene3D" id="2.60.40.3210">
    <property type="entry name" value="Zona pellucida, ZP-N domain"/>
    <property type="match status" value="1"/>
</dbReference>
<feature type="chain" id="PRO_5017257762" description="ZP domain-containing protein" evidence="3">
    <location>
        <begin position="21"/>
        <end position="584"/>
    </location>
</feature>
<protein>
    <recommendedName>
        <fullName evidence="4">ZP domain-containing protein</fullName>
    </recommendedName>
</protein>
<dbReference type="Proteomes" id="UP000001038">
    <property type="component" value="Chromosome 18"/>
</dbReference>
<dbReference type="InterPro" id="IPR001507">
    <property type="entry name" value="ZP_dom"/>
</dbReference>
<dbReference type="PANTHER" id="PTHR14002">
    <property type="entry name" value="ENDOGLIN/TGF-BETA RECEPTOR TYPE III"/>
    <property type="match status" value="1"/>
</dbReference>
<name>H2MXA2_ORYLA</name>
<dbReference type="SMART" id="SM00241">
    <property type="entry name" value="ZP"/>
    <property type="match status" value="1"/>
</dbReference>
<proteinExistence type="predicted"/>
<dbReference type="PROSITE" id="PS51034">
    <property type="entry name" value="ZP_2"/>
    <property type="match status" value="1"/>
</dbReference>
<evidence type="ECO:0000313" key="6">
    <source>
        <dbReference type="Proteomes" id="UP000001038"/>
    </source>
</evidence>
<feature type="signal peptide" evidence="3">
    <location>
        <begin position="1"/>
        <end position="20"/>
    </location>
</feature>
<evidence type="ECO:0000259" key="4">
    <source>
        <dbReference type="PROSITE" id="PS51034"/>
    </source>
</evidence>
<sequence>MLRPLLFLFAFGLKLSPVSIFAGVHGNLCTVTGPSVIDISGNVNSVSDRCEYTLLQDQSAGFTLKANFLERRRRDVSFVDSVTLDFSEDDDIQLLQGHRVLVSSPVTLSGSVQTFNGVGLSKDQTGVTANISLNGSPVSLFFDGTTAQIYIDVPVNVKGLCADSSSSSSSRLSSDSSCQQQYVDPADDTINPITVIEQCDVLSAAPFSSCNAVVDPESYIIACRSTLNKYPAVDGLRCQFLKAYAKACQKSQSTVQNWWTAAKCHHPEPICQDKCSDHEFCGDIHGNTDCRCRAIYASQYTEQNRLGGPTVCKDNTASLTLVGCLLKENGIDYNHLHLNDKTCTGVMDPESHMLKFSFSSDSCGTEVTTNNSQVIFTNAVVTRNSSLDLITRQDKVFIEFSCSHPAPELQNVAFNILDNSVKVFLQSGEWHYSLTMKAYSDAAQTQLLGPNSDVRLNQKIWIVLETEGLDAEVVSVVTDSCWATSGNSPSSSPRYDLITDGCANAEDGTVQVMGNGEGTSNSFSFNMFEFSGKEPSEVYLHCQLQLCLNKNNICEPGCSGSARRRRSLRYRRGAPALISMVWTP</sequence>
<dbReference type="Bgee" id="ENSORLG00000029973">
    <property type="expression patterns" value="Expressed in adult organism and 2 other cell types or tissues"/>
</dbReference>
<dbReference type="HOGENOM" id="CLU_019594_0_0_1"/>
<accession>H2MXA2</accession>
<dbReference type="InterPro" id="IPR055355">
    <property type="entry name" value="ZP-C"/>
</dbReference>
<dbReference type="eggNOG" id="ENOG502QT6B">
    <property type="taxonomic scope" value="Eukaryota"/>
</dbReference>
<dbReference type="InterPro" id="IPR042235">
    <property type="entry name" value="ZP-C_dom"/>
</dbReference>
<dbReference type="STRING" id="8090.ENSORLP00000023556"/>
<reference evidence="5" key="3">
    <citation type="submission" date="2025-09" db="UniProtKB">
        <authorList>
            <consortium name="Ensembl"/>
        </authorList>
    </citation>
    <scope>IDENTIFICATION</scope>
    <source>
        <strain evidence="5">Hd-rR</strain>
    </source>
</reference>
<evidence type="ECO:0000256" key="3">
    <source>
        <dbReference type="SAM" id="SignalP"/>
    </source>
</evidence>
<keyword evidence="2" id="KW-1015">Disulfide bond</keyword>
<dbReference type="InParanoid" id="H2MXA2"/>
<dbReference type="Pfam" id="PF23344">
    <property type="entry name" value="ZP-N"/>
    <property type="match status" value="1"/>
</dbReference>
<dbReference type="InterPro" id="IPR055356">
    <property type="entry name" value="ZP-N"/>
</dbReference>
<dbReference type="SMART" id="SM00832">
    <property type="entry name" value="C8"/>
    <property type="match status" value="1"/>
</dbReference>
<evidence type="ECO:0000256" key="1">
    <source>
        <dbReference type="ARBA" id="ARBA00022729"/>
    </source>
</evidence>
<organism evidence="5 6">
    <name type="scientific">Oryzias latipes</name>
    <name type="common">Japanese rice fish</name>
    <name type="synonym">Japanese killifish</name>
    <dbReference type="NCBI Taxonomy" id="8090"/>
    <lineage>
        <taxon>Eukaryota</taxon>
        <taxon>Metazoa</taxon>
        <taxon>Chordata</taxon>
        <taxon>Craniata</taxon>
        <taxon>Vertebrata</taxon>
        <taxon>Euteleostomi</taxon>
        <taxon>Actinopterygii</taxon>
        <taxon>Neopterygii</taxon>
        <taxon>Teleostei</taxon>
        <taxon>Neoteleostei</taxon>
        <taxon>Acanthomorphata</taxon>
        <taxon>Ovalentaria</taxon>
        <taxon>Atherinomorphae</taxon>
        <taxon>Beloniformes</taxon>
        <taxon>Adrianichthyidae</taxon>
        <taxon>Oryziinae</taxon>
        <taxon>Oryzias</taxon>
    </lineage>
</organism>
<keyword evidence="6" id="KW-1185">Reference proteome</keyword>
<dbReference type="GeneTree" id="ENSGT00940000156038"/>
<dbReference type="Gene3D" id="2.60.40.4100">
    <property type="entry name" value="Zona pellucida, ZP-C domain"/>
    <property type="match status" value="1"/>
</dbReference>
<keyword evidence="1 3" id="KW-0732">Signal</keyword>
<evidence type="ECO:0000256" key="2">
    <source>
        <dbReference type="ARBA" id="ARBA00023157"/>
    </source>
</evidence>
<reference evidence="5" key="2">
    <citation type="submission" date="2025-08" db="UniProtKB">
        <authorList>
            <consortium name="Ensembl"/>
        </authorList>
    </citation>
    <scope>IDENTIFICATION</scope>
    <source>
        <strain evidence="5">Hd-rR</strain>
    </source>
</reference>
<reference evidence="5 6" key="1">
    <citation type="journal article" date="2007" name="Nature">
        <title>The medaka draft genome and insights into vertebrate genome evolution.</title>
        <authorList>
            <person name="Kasahara M."/>
            <person name="Naruse K."/>
            <person name="Sasaki S."/>
            <person name="Nakatani Y."/>
            <person name="Qu W."/>
            <person name="Ahsan B."/>
            <person name="Yamada T."/>
            <person name="Nagayasu Y."/>
            <person name="Doi K."/>
            <person name="Kasai Y."/>
            <person name="Jindo T."/>
            <person name="Kobayashi D."/>
            <person name="Shimada A."/>
            <person name="Toyoda A."/>
            <person name="Kuroki Y."/>
            <person name="Fujiyama A."/>
            <person name="Sasaki T."/>
            <person name="Shimizu A."/>
            <person name="Asakawa S."/>
            <person name="Shimizu N."/>
            <person name="Hashimoto S."/>
            <person name="Yang J."/>
            <person name="Lee Y."/>
            <person name="Matsushima K."/>
            <person name="Sugano S."/>
            <person name="Sakaizumi M."/>
            <person name="Narita T."/>
            <person name="Ohishi K."/>
            <person name="Haga S."/>
            <person name="Ohta F."/>
            <person name="Nomoto H."/>
            <person name="Nogata K."/>
            <person name="Morishita T."/>
            <person name="Endo T."/>
            <person name="Shin-I T."/>
            <person name="Takeda H."/>
            <person name="Morishita S."/>
            <person name="Kohara Y."/>
        </authorList>
    </citation>
    <scope>NUCLEOTIDE SEQUENCE [LARGE SCALE GENOMIC DNA]</scope>
    <source>
        <strain evidence="5 6">Hd-rR</strain>
    </source>
</reference>